<feature type="coiled-coil region" evidence="1">
    <location>
        <begin position="5"/>
        <end position="39"/>
    </location>
</feature>
<evidence type="ECO:0000256" key="1">
    <source>
        <dbReference type="SAM" id="Coils"/>
    </source>
</evidence>
<sequence>VSAILEDVGKDLEDYGTEIDRLEGALASLKAKRDQLEEYAAHVRSLKAPVRKIPDEVLCSIFDEC</sequence>
<feature type="non-terminal residue" evidence="2">
    <location>
        <position position="1"/>
    </location>
</feature>
<dbReference type="AlphaFoldDB" id="A0A0D0BHC5"/>
<dbReference type="EMBL" id="KN834764">
    <property type="protein sequence ID" value="KIK63395.1"/>
    <property type="molecule type" value="Genomic_DNA"/>
</dbReference>
<keyword evidence="3" id="KW-1185">Reference proteome</keyword>
<keyword evidence="1" id="KW-0175">Coiled coil</keyword>
<protein>
    <submittedName>
        <fullName evidence="2">Uncharacterized protein</fullName>
    </submittedName>
</protein>
<reference evidence="2 3" key="1">
    <citation type="submission" date="2014-04" db="EMBL/GenBank/DDBJ databases">
        <title>Evolutionary Origins and Diversification of the Mycorrhizal Mutualists.</title>
        <authorList>
            <consortium name="DOE Joint Genome Institute"/>
            <consortium name="Mycorrhizal Genomics Consortium"/>
            <person name="Kohler A."/>
            <person name="Kuo A."/>
            <person name="Nagy L.G."/>
            <person name="Floudas D."/>
            <person name="Copeland A."/>
            <person name="Barry K.W."/>
            <person name="Cichocki N."/>
            <person name="Veneault-Fourrey C."/>
            <person name="LaButti K."/>
            <person name="Lindquist E.A."/>
            <person name="Lipzen A."/>
            <person name="Lundell T."/>
            <person name="Morin E."/>
            <person name="Murat C."/>
            <person name="Riley R."/>
            <person name="Ohm R."/>
            <person name="Sun H."/>
            <person name="Tunlid A."/>
            <person name="Henrissat B."/>
            <person name="Grigoriev I.V."/>
            <person name="Hibbett D.S."/>
            <person name="Martin F."/>
        </authorList>
    </citation>
    <scope>NUCLEOTIDE SEQUENCE [LARGE SCALE GENOMIC DNA]</scope>
    <source>
        <strain evidence="2 3">FD-317 M1</strain>
    </source>
</reference>
<evidence type="ECO:0000313" key="3">
    <source>
        <dbReference type="Proteomes" id="UP000053593"/>
    </source>
</evidence>
<name>A0A0D0BHC5_9AGAR</name>
<organism evidence="2 3">
    <name type="scientific">Collybiopsis luxurians FD-317 M1</name>
    <dbReference type="NCBI Taxonomy" id="944289"/>
    <lineage>
        <taxon>Eukaryota</taxon>
        <taxon>Fungi</taxon>
        <taxon>Dikarya</taxon>
        <taxon>Basidiomycota</taxon>
        <taxon>Agaricomycotina</taxon>
        <taxon>Agaricomycetes</taxon>
        <taxon>Agaricomycetidae</taxon>
        <taxon>Agaricales</taxon>
        <taxon>Marasmiineae</taxon>
        <taxon>Omphalotaceae</taxon>
        <taxon>Collybiopsis</taxon>
        <taxon>Collybiopsis luxurians</taxon>
    </lineage>
</organism>
<gene>
    <name evidence="2" type="ORF">GYMLUDRAFT_107649</name>
</gene>
<evidence type="ECO:0000313" key="2">
    <source>
        <dbReference type="EMBL" id="KIK63395.1"/>
    </source>
</evidence>
<feature type="non-terminal residue" evidence="2">
    <location>
        <position position="65"/>
    </location>
</feature>
<dbReference type="Proteomes" id="UP000053593">
    <property type="component" value="Unassembled WGS sequence"/>
</dbReference>
<dbReference type="OrthoDB" id="3065285at2759"/>
<accession>A0A0D0BHC5</accession>
<proteinExistence type="predicted"/>
<dbReference type="HOGENOM" id="CLU_2855875_0_0_1"/>